<gene>
    <name evidence="1" type="ORF">Fmac_008255</name>
</gene>
<dbReference type="AlphaFoldDB" id="A0ABD1MWW9"/>
<dbReference type="InterPro" id="IPR032675">
    <property type="entry name" value="LRR_dom_sf"/>
</dbReference>
<dbReference type="Gene3D" id="3.80.10.10">
    <property type="entry name" value="Ribonuclease Inhibitor"/>
    <property type="match status" value="1"/>
</dbReference>
<comment type="caution">
    <text evidence="1">The sequence shown here is derived from an EMBL/GenBank/DDBJ whole genome shotgun (WGS) entry which is preliminary data.</text>
</comment>
<protein>
    <submittedName>
        <fullName evidence="1">Uncharacterized protein</fullName>
    </submittedName>
</protein>
<accession>A0ABD1MWW9</accession>
<dbReference type="PANTHER" id="PTHR45752">
    <property type="entry name" value="LEUCINE-RICH REPEAT-CONTAINING"/>
    <property type="match status" value="1"/>
</dbReference>
<dbReference type="Proteomes" id="UP001603857">
    <property type="component" value="Unassembled WGS sequence"/>
</dbReference>
<organism evidence="1 2">
    <name type="scientific">Flemingia macrophylla</name>
    <dbReference type="NCBI Taxonomy" id="520843"/>
    <lineage>
        <taxon>Eukaryota</taxon>
        <taxon>Viridiplantae</taxon>
        <taxon>Streptophyta</taxon>
        <taxon>Embryophyta</taxon>
        <taxon>Tracheophyta</taxon>
        <taxon>Spermatophyta</taxon>
        <taxon>Magnoliopsida</taxon>
        <taxon>eudicotyledons</taxon>
        <taxon>Gunneridae</taxon>
        <taxon>Pentapetalae</taxon>
        <taxon>rosids</taxon>
        <taxon>fabids</taxon>
        <taxon>Fabales</taxon>
        <taxon>Fabaceae</taxon>
        <taxon>Papilionoideae</taxon>
        <taxon>50 kb inversion clade</taxon>
        <taxon>NPAAA clade</taxon>
        <taxon>indigoferoid/millettioid clade</taxon>
        <taxon>Phaseoleae</taxon>
        <taxon>Flemingia</taxon>
    </lineage>
</organism>
<name>A0ABD1MWW9_9FABA</name>
<proteinExistence type="predicted"/>
<evidence type="ECO:0000313" key="1">
    <source>
        <dbReference type="EMBL" id="KAL2340315.1"/>
    </source>
</evidence>
<evidence type="ECO:0000313" key="2">
    <source>
        <dbReference type="Proteomes" id="UP001603857"/>
    </source>
</evidence>
<dbReference type="SUPFAM" id="SSF52058">
    <property type="entry name" value="L domain-like"/>
    <property type="match status" value="1"/>
</dbReference>
<reference evidence="1 2" key="1">
    <citation type="submission" date="2024-08" db="EMBL/GenBank/DDBJ databases">
        <title>Insights into the chromosomal genome structure of Flemingia macrophylla.</title>
        <authorList>
            <person name="Ding Y."/>
            <person name="Zhao Y."/>
            <person name="Bi W."/>
            <person name="Wu M."/>
            <person name="Zhao G."/>
            <person name="Gong Y."/>
            <person name="Li W."/>
            <person name="Zhang P."/>
        </authorList>
    </citation>
    <scope>NUCLEOTIDE SEQUENCE [LARGE SCALE GENOMIC DNA]</scope>
    <source>
        <strain evidence="1">DYQJB</strain>
        <tissue evidence="1">Leaf</tissue>
    </source>
</reference>
<sequence length="358" mass="41126">MIYLSLACTKVKELALLFGHHSKLRLLDQEESDIKSLASTLNSLKKLLYLEIRDCKKLQIITDLPQSLEILDARDASSCSSLQNLPELPHCLTTLDVSSCSSLQSLPKLPKCLKTLDVRGCSLLEALPELPPSLEVLYADECESLKNVLLIPSTMVEQLKENKKRVRFTRCFELDEHSLKAVELNAQMNIMKFAHRHLFAQNHDKAIYVYPGSSVPEWFKYKTTNDYIIIDDLSSQVLAFIFCLVIYENSYHTGREELKMTICDGEGESKSKSDTLTIDDFYIYSPNHVYVYVMYHKKCSDFLISKAKDLVRFQIHVAYKRIPKQGHIKGFGVSPLNTWTYDNLVQQMKLRDSLNHFQ</sequence>
<keyword evidence="2" id="KW-1185">Reference proteome</keyword>
<dbReference type="EMBL" id="JBGMDY010000003">
    <property type="protein sequence ID" value="KAL2340315.1"/>
    <property type="molecule type" value="Genomic_DNA"/>
</dbReference>
<dbReference type="PANTHER" id="PTHR45752:SF195">
    <property type="entry name" value="LEUCINE-RICH REPEAT (LRR) FAMILY PROTEIN-RELATED"/>
    <property type="match status" value="1"/>
</dbReference>
<dbReference type="InterPro" id="IPR050715">
    <property type="entry name" value="LRR-SigEffector_domain"/>
</dbReference>